<sequence length="120" mass="14075">MSQEPYIKTIRTIEEFHYNPEYGDDRICECGHSYYRHFDSYEEMSPIGCKYCSCYEFVEIQDGKDTIADAGDQGYKDGKAGLRYLNPYAQYGSDGRWHEAYKTKYNYGLDTYRDLGNTDD</sequence>
<evidence type="ECO:0000313" key="2">
    <source>
        <dbReference type="Proteomes" id="UP000221837"/>
    </source>
</evidence>
<evidence type="ECO:0000313" key="1">
    <source>
        <dbReference type="EMBL" id="AQW88877.1"/>
    </source>
</evidence>
<reference evidence="1" key="1">
    <citation type="submission" date="2017-02" db="EMBL/GenBank/DDBJ databases">
        <title>Genome sequence of Serratia marcescens phage BF.</title>
        <authorList>
            <person name="Casey E."/>
            <person name="Fitzgerald B."/>
            <person name="Mahony J."/>
            <person name="Lugli G."/>
            <person name="Ventura M."/>
            <person name="van Sinderen D."/>
        </authorList>
    </citation>
    <scope>NUCLEOTIDE SEQUENCE [LARGE SCALE GENOMIC DNA]</scope>
</reference>
<protein>
    <submittedName>
        <fullName evidence="1">Uncharacterized protein</fullName>
    </submittedName>
</protein>
<name>A0A1S6UB08_9CAUD</name>
<gene>
    <name evidence="1" type="ORF">BF_0352</name>
</gene>
<keyword evidence="2" id="KW-1185">Reference proteome</keyword>
<dbReference type="EMBL" id="KY630187">
    <property type="protein sequence ID" value="AQW88877.1"/>
    <property type="molecule type" value="Genomic_DNA"/>
</dbReference>
<proteinExistence type="predicted"/>
<dbReference type="Proteomes" id="UP000221837">
    <property type="component" value="Genome"/>
</dbReference>
<accession>A0A1S6UB08</accession>
<organism evidence="1 2">
    <name type="scientific">Serratia phage BF</name>
    <dbReference type="NCBI Taxonomy" id="1962671"/>
    <lineage>
        <taxon>Viruses</taxon>
        <taxon>Duplodnaviria</taxon>
        <taxon>Heunggongvirae</taxon>
        <taxon>Uroviricota</taxon>
        <taxon>Caudoviricetes</taxon>
        <taxon>Eneladusvirus</taxon>
        <taxon>Eneladusvirus BF</taxon>
    </lineage>
</organism>
<dbReference type="OrthoDB" id="24431at10239"/>